<reference evidence="3" key="1">
    <citation type="journal article" date="2013" name="Genetics">
        <title>The draft genome and transcriptome of Panagrellus redivivus are shaped by the harsh demands of a free-living lifestyle.</title>
        <authorList>
            <person name="Srinivasan J."/>
            <person name="Dillman A.R."/>
            <person name="Macchietto M.G."/>
            <person name="Heikkinen L."/>
            <person name="Lakso M."/>
            <person name="Fracchia K.M."/>
            <person name="Antoshechkin I."/>
            <person name="Mortazavi A."/>
            <person name="Wong G."/>
            <person name="Sternberg P.W."/>
        </authorList>
    </citation>
    <scope>NUCLEOTIDE SEQUENCE [LARGE SCALE GENOMIC DNA]</scope>
    <source>
        <strain evidence="3">MT8872</strain>
    </source>
</reference>
<keyword evidence="2" id="KW-0472">Membrane</keyword>
<dbReference type="WBParaSite" id="Pan_g21694.t1">
    <property type="protein sequence ID" value="Pan_g21694.t1"/>
    <property type="gene ID" value="Pan_g21694"/>
</dbReference>
<evidence type="ECO:0000313" key="4">
    <source>
        <dbReference type="WBParaSite" id="Pan_g21694.t1"/>
    </source>
</evidence>
<feature type="transmembrane region" description="Helical" evidence="2">
    <location>
        <begin position="302"/>
        <end position="327"/>
    </location>
</feature>
<feature type="transmembrane region" description="Helical" evidence="2">
    <location>
        <begin position="32"/>
        <end position="53"/>
    </location>
</feature>
<evidence type="ECO:0000256" key="1">
    <source>
        <dbReference type="SAM" id="MobiDB-lite"/>
    </source>
</evidence>
<keyword evidence="3" id="KW-1185">Reference proteome</keyword>
<name>A0A7E4VJG7_PANRE</name>
<accession>A0A7E4VJG7</accession>
<feature type="compositionally biased region" description="Polar residues" evidence="1">
    <location>
        <begin position="389"/>
        <end position="398"/>
    </location>
</feature>
<feature type="transmembrane region" description="Helical" evidence="2">
    <location>
        <begin position="74"/>
        <end position="96"/>
    </location>
</feature>
<sequence>MRALAAASAAIGIAPDADGIDALVYGFTNRVLAVIVVQLGLVTFAILPVAAAFSRFFVPFNFIINGFGLEIGPATAVAISLVFGFVGSVWQFATVLSIRSYPLEAHAQSPKGHHSFIPVAIVGGLLTTSLITVGGVLIGTNSLWMEPIEKNFGILLKAASINEDAAAELNRLQMRVQCCGTSMDSLLGHETDSDSNDDDESGRVWSLPTRLAAFEPYATWFDAMHYGSGIRAAKNLPFSCCRKDTVTPCRHFNLDPIVHPRDSPKASNLPELGSSDPTVALESLNTATPCPERIFELIKWEFFIYCGGSLLAAGIVASVGTGALVLAQIRVSKATKAFLESGKVPASFGLKTVEMEPENDGDGTTPGAATPATPDAVTTTPPTPLLKKSNVSSGDMTN</sequence>
<proteinExistence type="predicted"/>
<dbReference type="Proteomes" id="UP000492821">
    <property type="component" value="Unassembled WGS sequence"/>
</dbReference>
<evidence type="ECO:0000256" key="2">
    <source>
        <dbReference type="SAM" id="Phobius"/>
    </source>
</evidence>
<keyword evidence="2" id="KW-0812">Transmembrane</keyword>
<feature type="region of interest" description="Disordered" evidence="1">
    <location>
        <begin position="354"/>
        <end position="398"/>
    </location>
</feature>
<feature type="compositionally biased region" description="Low complexity" evidence="1">
    <location>
        <begin position="362"/>
        <end position="380"/>
    </location>
</feature>
<protein>
    <submittedName>
        <fullName evidence="4">Tetraspanin</fullName>
    </submittedName>
</protein>
<reference evidence="4" key="2">
    <citation type="submission" date="2020-10" db="UniProtKB">
        <authorList>
            <consortium name="WormBaseParasite"/>
        </authorList>
    </citation>
    <scope>IDENTIFICATION</scope>
</reference>
<keyword evidence="2" id="KW-1133">Transmembrane helix</keyword>
<organism evidence="3 4">
    <name type="scientific">Panagrellus redivivus</name>
    <name type="common">Microworm</name>
    <dbReference type="NCBI Taxonomy" id="6233"/>
    <lineage>
        <taxon>Eukaryota</taxon>
        <taxon>Metazoa</taxon>
        <taxon>Ecdysozoa</taxon>
        <taxon>Nematoda</taxon>
        <taxon>Chromadorea</taxon>
        <taxon>Rhabditida</taxon>
        <taxon>Tylenchina</taxon>
        <taxon>Panagrolaimomorpha</taxon>
        <taxon>Panagrolaimoidea</taxon>
        <taxon>Panagrolaimidae</taxon>
        <taxon>Panagrellus</taxon>
    </lineage>
</organism>
<feature type="transmembrane region" description="Helical" evidence="2">
    <location>
        <begin position="116"/>
        <end position="138"/>
    </location>
</feature>
<evidence type="ECO:0000313" key="3">
    <source>
        <dbReference type="Proteomes" id="UP000492821"/>
    </source>
</evidence>
<dbReference type="AlphaFoldDB" id="A0A7E4VJG7"/>